<dbReference type="PANTHER" id="PTHR12706:SF30">
    <property type="entry name" value="PROTEIN STRAWBERRY NOTCH-RELATED"/>
    <property type="match status" value="1"/>
</dbReference>
<dbReference type="GO" id="GO:0008270">
    <property type="term" value="F:zinc ion binding"/>
    <property type="evidence" value="ECO:0007669"/>
    <property type="project" value="UniProtKB-KW"/>
</dbReference>
<dbReference type="InterPro" id="IPR057332">
    <property type="entry name" value="SBNO_a/b_dom"/>
</dbReference>
<comment type="similarity">
    <text evidence="1">Belongs to the SBNO family.</text>
</comment>
<dbReference type="InterPro" id="IPR026937">
    <property type="entry name" value="SBNO_Helicase_C_dom"/>
</dbReference>
<keyword evidence="3" id="KW-0863">Zinc-finger</keyword>
<dbReference type="GeneID" id="101894390"/>
<dbReference type="GO" id="GO:0006355">
    <property type="term" value="P:regulation of DNA-templated transcription"/>
    <property type="evidence" value="ECO:0007669"/>
    <property type="project" value="InterPro"/>
</dbReference>
<evidence type="ECO:0000313" key="10">
    <source>
        <dbReference type="RefSeq" id="XP_011293576.1"/>
    </source>
</evidence>
<feature type="region of interest" description="Disordered" evidence="6">
    <location>
        <begin position="811"/>
        <end position="842"/>
    </location>
</feature>
<dbReference type="eggNOG" id="KOG1513">
    <property type="taxonomic scope" value="Eukaryota"/>
</dbReference>
<keyword evidence="2" id="KW-0479">Metal-binding</keyword>
<keyword evidence="5" id="KW-0238">DNA-binding</keyword>
<dbReference type="Pfam" id="PF13871">
    <property type="entry name" value="Helicase_C_4"/>
    <property type="match status" value="1"/>
</dbReference>
<dbReference type="PANTHER" id="PTHR12706">
    <property type="entry name" value="STRAWBERRY NOTCH-RELATED"/>
    <property type="match status" value="1"/>
</dbReference>
<dbReference type="OrthoDB" id="421838at2759"/>
<evidence type="ECO:0000256" key="3">
    <source>
        <dbReference type="ARBA" id="ARBA00022771"/>
    </source>
</evidence>
<dbReference type="InterPro" id="IPR026741">
    <property type="entry name" value="SNO"/>
</dbReference>
<reference evidence="8" key="1">
    <citation type="submission" date="2020-05" db="UniProtKB">
        <authorList>
            <consortium name="EnsemblMetazoa"/>
        </authorList>
    </citation>
    <scope>IDENTIFICATION</scope>
    <source>
        <strain evidence="8">Aabys</strain>
    </source>
</reference>
<keyword evidence="9" id="KW-1185">Reference proteome</keyword>
<evidence type="ECO:0000256" key="6">
    <source>
        <dbReference type="SAM" id="MobiDB-lite"/>
    </source>
</evidence>
<dbReference type="Proteomes" id="UP001652621">
    <property type="component" value="Unplaced"/>
</dbReference>
<sequence>MPITKRCCVPGCHWGKGPKATTYHAVKPSWKVMLQKRYGLHDKEARFICSIHFPEYCMYTVGTRKLLFKDSEPSLYLPEPTKSLTEEKNQLVPAAPTSVSTTLSTSPESKNTVMDKIQALLASNPEYLAKGIPNHILEELQQQKRPKKEVSPPATVLIEIADDSDCETISVDESPVLSPPPENVADFEGTTVLCPRQGSEAECKDFPVLSPAAQEDETECTEASVLSHTLEEDEADNEKIPFDETYVEYRPRKFKLGKKHPNAVVETTSLSAVELCDIDYELSIPLETIQSGQLSNLQLESIAYVSQAHDQFLPNENRAGFLLGDGVGVGKGRTIAGLIYENYLKGRHKAIWLSVSNNLKYDAERDFKDIGATDIQIYPLTMFKCGQKDSEINNIDRCVVFGTYSDLLSSDKYKSRLQQLLQWCGQDFEGLIIFDECRGGFSEKLTKALLELQNELPRARVVYSSSVLGGLEAKTMSYMIRLGVWGQGTEFPRFTDFLKAMDRRGLGAMKIMAMELKRKGRYIARQLSFNGVSFRTEEVPLSQEFTRVYEESCGLWFEARQKFHEASQLLAIESALKTSMWNEFWSAHQRYFKSLYLASKLQHVIPIAREAIRNGKCVVITLPSMAESDTSKQMDGADNEFPDFPLTTKGIFQSLVEKYFSESEPQSCKSTIETLIAELKAENSPRNDNFSSLSSAPSNKRKSVTPEAVKNKKSRMDCWEINSSDYNEADEDGNDSVCNMESNNNSNEWQTECEYSDSDLNLFEGNVSGAVSDSWLVRASKKKKKKKMAKKSAASVSETSMAMKPCISPHLSLTTNQNSQSSTQSHCFNLSETQEKDSNSIPDKIQDLLPKKQQAIEATKYGSSLEDVIERVRCIKEDLLQKIKLLEERLPVICLDQLIDELGGREHVSVITGSNDRWPPFKDDVNDGNPNLSSLNIEERQHFMDGSKNVAIISESAFRGMSLQSDRRESNQRTRVHILLDLPPSVDRTIHNLGPTHRSNQANPPEYIFLVSDLASEKHFAETMAKRLESLGALRHIDPENIPDPCHLHFSVDNKYGHQALESTVQTIMGYEQVLVPSPQNHDYHGELFRDIANGLKGVGLTGPQQTTPNQLSLDKLFNRIMGMPMDLQNRLFKYFCNTLKANVKKDRRHFDLGILYLGASGEEVSPVKVLRFMRKNATGRETTELHTVRVERGMMWREATEKYADLVGDRDGFYLSHQEYNSRRSVILAVELESQAQHQKLQGKEEKDMLFQIYRPNTGRQSNPLTWAEIEKKYKRVTISEVESHWTQQYEAAENICSHLYWNGNCRNENIPEEGAKCEIGLRQRLYQVMAGSVWPVWSRVEQILAVHNDYSRMQIVHIQTTEGEQIVGVLVPESCCQLLIQDLKTDANRVEEINFLK</sequence>
<evidence type="ECO:0000259" key="7">
    <source>
        <dbReference type="SMART" id="SM00980"/>
    </source>
</evidence>
<evidence type="ECO:0000256" key="1">
    <source>
        <dbReference type="ARBA" id="ARBA00006992"/>
    </source>
</evidence>
<dbReference type="SUPFAM" id="SSF52540">
    <property type="entry name" value="P-loop containing nucleoside triphosphate hydrolases"/>
    <property type="match status" value="1"/>
</dbReference>
<feature type="region of interest" description="Disordered" evidence="6">
    <location>
        <begin position="80"/>
        <end position="108"/>
    </location>
</feature>
<dbReference type="KEGG" id="mde:101894390"/>
<name>A0A1I8MJB7_MUSDO</name>
<accession>A0A1I8MJB7</accession>
<keyword evidence="4" id="KW-0862">Zinc</keyword>
<dbReference type="SUPFAM" id="SSF57716">
    <property type="entry name" value="Glucocorticoid receptor-like (DNA-binding domain)"/>
    <property type="match status" value="1"/>
</dbReference>
<dbReference type="GO" id="GO:0031490">
    <property type="term" value="F:chromatin DNA binding"/>
    <property type="evidence" value="ECO:0007669"/>
    <property type="project" value="TreeGrafter"/>
</dbReference>
<feature type="compositionally biased region" description="Low complexity" evidence="6">
    <location>
        <begin position="811"/>
        <end position="825"/>
    </location>
</feature>
<dbReference type="Pfam" id="PF25373">
    <property type="entry name" value="SBNO"/>
    <property type="match status" value="1"/>
</dbReference>
<gene>
    <name evidence="8" type="primary">101894390</name>
    <name evidence="10" type="synonym">LOC101894390</name>
</gene>
<dbReference type="VEuPathDB" id="VectorBase:MDOMA2_005835"/>
<evidence type="ECO:0000256" key="5">
    <source>
        <dbReference type="ARBA" id="ARBA00023125"/>
    </source>
</evidence>
<feature type="compositionally biased region" description="Polar residues" evidence="6">
    <location>
        <begin position="686"/>
        <end position="698"/>
    </location>
</feature>
<dbReference type="Pfam" id="PF13872">
    <property type="entry name" value="AAA_34"/>
    <property type="match status" value="1"/>
</dbReference>
<protein>
    <submittedName>
        <fullName evidence="10">Protein strawberry notch</fullName>
    </submittedName>
</protein>
<dbReference type="SMART" id="SM00980">
    <property type="entry name" value="THAP"/>
    <property type="match status" value="1"/>
</dbReference>
<organism evidence="8">
    <name type="scientific">Musca domestica</name>
    <name type="common">House fly</name>
    <dbReference type="NCBI Taxonomy" id="7370"/>
    <lineage>
        <taxon>Eukaryota</taxon>
        <taxon>Metazoa</taxon>
        <taxon>Ecdysozoa</taxon>
        <taxon>Arthropoda</taxon>
        <taxon>Hexapoda</taxon>
        <taxon>Insecta</taxon>
        <taxon>Pterygota</taxon>
        <taxon>Neoptera</taxon>
        <taxon>Endopterygota</taxon>
        <taxon>Diptera</taxon>
        <taxon>Brachycera</taxon>
        <taxon>Muscomorpha</taxon>
        <taxon>Muscoidea</taxon>
        <taxon>Muscidae</taxon>
        <taxon>Musca</taxon>
    </lineage>
</organism>
<dbReference type="InterPro" id="IPR006612">
    <property type="entry name" value="THAP_Znf"/>
</dbReference>
<evidence type="ECO:0000256" key="2">
    <source>
        <dbReference type="ARBA" id="ARBA00022723"/>
    </source>
</evidence>
<dbReference type="VEuPathDB" id="VectorBase:MDOA005492"/>
<reference evidence="10" key="2">
    <citation type="submission" date="2025-04" db="UniProtKB">
        <authorList>
            <consortium name="RefSeq"/>
        </authorList>
    </citation>
    <scope>IDENTIFICATION</scope>
    <source>
        <strain evidence="10">Aabys</strain>
    </source>
</reference>
<dbReference type="GO" id="GO:0042393">
    <property type="term" value="F:histone binding"/>
    <property type="evidence" value="ECO:0007669"/>
    <property type="project" value="TreeGrafter"/>
</dbReference>
<feature type="region of interest" description="Disordered" evidence="6">
    <location>
        <begin position="684"/>
        <end position="709"/>
    </location>
</feature>
<evidence type="ECO:0000313" key="8">
    <source>
        <dbReference type="EnsemblMetazoa" id="MDOA005492-PB"/>
    </source>
</evidence>
<dbReference type="GO" id="GO:0005634">
    <property type="term" value="C:nucleus"/>
    <property type="evidence" value="ECO:0007669"/>
    <property type="project" value="TreeGrafter"/>
</dbReference>
<dbReference type="EnsemblMetazoa" id="MDOA005492-RB">
    <property type="protein sequence ID" value="MDOA005492-PB"/>
    <property type="gene ID" value="MDOA005492"/>
</dbReference>
<dbReference type="InterPro" id="IPR039187">
    <property type="entry name" value="SNO_AAA"/>
</dbReference>
<dbReference type="InterPro" id="IPR027417">
    <property type="entry name" value="P-loop_NTPase"/>
</dbReference>
<feature type="domain" description="THAP-type" evidence="7">
    <location>
        <begin position="5"/>
        <end position="82"/>
    </location>
</feature>
<evidence type="ECO:0000256" key="4">
    <source>
        <dbReference type="ARBA" id="ARBA00022833"/>
    </source>
</evidence>
<proteinExistence type="inferred from homology"/>
<feature type="compositionally biased region" description="Low complexity" evidence="6">
    <location>
        <begin position="97"/>
        <end position="106"/>
    </location>
</feature>
<dbReference type="EnsemblMetazoa" id="MDOA005492-RA">
    <property type="protein sequence ID" value="MDOA005492-PA"/>
    <property type="gene ID" value="MDOA005492"/>
</dbReference>
<dbReference type="RefSeq" id="XP_011293576.1">
    <property type="nucleotide sequence ID" value="XM_011295274.2"/>
</dbReference>
<feature type="compositionally biased region" description="Basic and acidic residues" evidence="6">
    <location>
        <begin position="833"/>
        <end position="842"/>
    </location>
</feature>
<evidence type="ECO:0000313" key="9">
    <source>
        <dbReference type="Proteomes" id="UP001652621"/>
    </source>
</evidence>